<protein>
    <recommendedName>
        <fullName evidence="3">Alpha/beta hydrolase</fullName>
    </recommendedName>
</protein>
<proteinExistence type="predicted"/>
<dbReference type="SUPFAM" id="SSF53474">
    <property type="entry name" value="alpha/beta-Hydrolases"/>
    <property type="match status" value="1"/>
</dbReference>
<keyword evidence="2" id="KW-1185">Reference proteome</keyword>
<dbReference type="InterPro" id="IPR029058">
    <property type="entry name" value="AB_hydrolase_fold"/>
</dbReference>
<organism evidence="1 2">
    <name type="scientific">Candidatus Methylocalor cossyra</name>
    <dbReference type="NCBI Taxonomy" id="3108543"/>
    <lineage>
        <taxon>Bacteria</taxon>
        <taxon>Pseudomonadati</taxon>
        <taxon>Pseudomonadota</taxon>
        <taxon>Gammaproteobacteria</taxon>
        <taxon>Methylococcales</taxon>
        <taxon>Methylococcaceae</taxon>
        <taxon>Candidatus Methylocalor</taxon>
    </lineage>
</organism>
<evidence type="ECO:0008006" key="3">
    <source>
        <dbReference type="Google" id="ProtNLM"/>
    </source>
</evidence>
<dbReference type="InterPro" id="IPR010662">
    <property type="entry name" value="RBBP9/YdeN"/>
</dbReference>
<accession>A0ABM9NMC4</accession>
<sequence length="186" mass="20475">MAGVLMVPGLGDSGPHHWQTWWQSQDPGTVRVLQEDWLTADLERWSTRVWEAVVPLGRPVWLVAHSFGCLATVRAGFERPDRIAGALLVAPAQPERFGVTLPTQPLPFPSTLVASRDDPWMSFPAAAEWARRWGSHLVDLGQAGHINADSGYGPWPEGRALLHELKERAAHGSLRRPAGNSGWAWG</sequence>
<name>A0ABM9NMC4_9GAMM</name>
<evidence type="ECO:0000313" key="2">
    <source>
        <dbReference type="Proteomes" id="UP001497493"/>
    </source>
</evidence>
<dbReference type="Proteomes" id="UP001497493">
    <property type="component" value="Chromosome"/>
</dbReference>
<dbReference type="Gene3D" id="3.40.50.1820">
    <property type="entry name" value="alpha/beta hydrolase"/>
    <property type="match status" value="1"/>
</dbReference>
<gene>
    <name evidence="1" type="ORF">MECH1_V1_3008</name>
</gene>
<dbReference type="EMBL" id="OZ026884">
    <property type="protein sequence ID" value="CAL1241784.1"/>
    <property type="molecule type" value="Genomic_DNA"/>
</dbReference>
<evidence type="ECO:0000313" key="1">
    <source>
        <dbReference type="EMBL" id="CAL1241784.1"/>
    </source>
</evidence>
<reference evidence="1 2" key="1">
    <citation type="submission" date="2024-04" db="EMBL/GenBank/DDBJ databases">
        <authorList>
            <person name="Cremers G."/>
        </authorList>
    </citation>
    <scope>NUCLEOTIDE SEQUENCE [LARGE SCALE GENOMIC DNA]</scope>
    <source>
        <strain evidence="1">MeCH1-AG</strain>
    </source>
</reference>
<dbReference type="Pfam" id="PF06821">
    <property type="entry name" value="Ser_hydrolase"/>
    <property type="match status" value="1"/>
</dbReference>